<dbReference type="Pfam" id="PF03466">
    <property type="entry name" value="LysR_substrate"/>
    <property type="match status" value="1"/>
</dbReference>
<dbReference type="GO" id="GO:0003677">
    <property type="term" value="F:DNA binding"/>
    <property type="evidence" value="ECO:0007669"/>
    <property type="project" value="UniProtKB-KW"/>
</dbReference>
<name>A0AAU7M1E1_9BURK</name>
<dbReference type="Gene3D" id="1.10.10.10">
    <property type="entry name" value="Winged helix-like DNA-binding domain superfamily/Winged helix DNA-binding domain"/>
    <property type="match status" value="1"/>
</dbReference>
<dbReference type="PROSITE" id="PS50931">
    <property type="entry name" value="HTH_LYSR"/>
    <property type="match status" value="1"/>
</dbReference>
<dbReference type="PANTHER" id="PTHR30118">
    <property type="entry name" value="HTH-TYPE TRANSCRIPTIONAL REGULATOR LEUO-RELATED"/>
    <property type="match status" value="1"/>
</dbReference>
<gene>
    <name evidence="6" type="ORF">ABLV49_24660</name>
</gene>
<reference evidence="6" key="1">
    <citation type="submission" date="2024-05" db="EMBL/GenBank/DDBJ databases">
        <authorList>
            <person name="Bunk B."/>
            <person name="Swiderski J."/>
            <person name="Sproer C."/>
            <person name="Thiel V."/>
        </authorList>
    </citation>
    <scope>NUCLEOTIDE SEQUENCE</scope>
    <source>
        <strain evidence="6">DSM 17735</strain>
        <plasmid evidence="6">p3</plasmid>
    </source>
</reference>
<evidence type="ECO:0000256" key="2">
    <source>
        <dbReference type="ARBA" id="ARBA00023015"/>
    </source>
</evidence>
<dbReference type="SUPFAM" id="SSF46785">
    <property type="entry name" value="Winged helix' DNA-binding domain"/>
    <property type="match status" value="1"/>
</dbReference>
<comment type="similarity">
    <text evidence="1">Belongs to the LysR transcriptional regulatory family.</text>
</comment>
<dbReference type="Pfam" id="PF00126">
    <property type="entry name" value="HTH_1"/>
    <property type="match status" value="1"/>
</dbReference>
<evidence type="ECO:0000256" key="1">
    <source>
        <dbReference type="ARBA" id="ARBA00009437"/>
    </source>
</evidence>
<sequence>MNLREIDLNLLLVFNQLLLDRSVSTAAEKLGLTQPAVSNALKRLRAVLKDELFLRTSRGMEPTPYALYLAEPVIYALNALQAALTTRDSFDPKTSSRNFQLAMTDIGEMYFMPPLMVALSRMAPNIRISTVRPNSANLKEDMESGTVDLALGLLPNLQTGFFQRRLFHHKYVCVFRKGHPVAKSPMTLAQFTELDHVGVVSANTGHGEVDGLLERAGIKRKMRLVVPHFIAVGHILQTTDLIATLPERFAQRCEAPFGLVSSPHPARIPDIAINLFWHAKFNRDPASLWMRQLLVELFADSEGK</sequence>
<dbReference type="InterPro" id="IPR050389">
    <property type="entry name" value="LysR-type_TF"/>
</dbReference>
<dbReference type="CDD" id="cd08459">
    <property type="entry name" value="PBP2_DntR_NahR_LinR_like"/>
    <property type="match status" value="1"/>
</dbReference>
<accession>A0AAU7M1E1</accession>
<dbReference type="SUPFAM" id="SSF53850">
    <property type="entry name" value="Periplasmic binding protein-like II"/>
    <property type="match status" value="1"/>
</dbReference>
<keyword evidence="2" id="KW-0805">Transcription regulation</keyword>
<proteinExistence type="inferred from homology"/>
<evidence type="ECO:0000256" key="4">
    <source>
        <dbReference type="ARBA" id="ARBA00023163"/>
    </source>
</evidence>
<dbReference type="EMBL" id="CP157678">
    <property type="protein sequence ID" value="XBP72988.1"/>
    <property type="molecule type" value="Genomic_DNA"/>
</dbReference>
<protein>
    <submittedName>
        <fullName evidence="6">LysR family transcriptional regulator</fullName>
    </submittedName>
</protein>
<dbReference type="GO" id="GO:0003700">
    <property type="term" value="F:DNA-binding transcription factor activity"/>
    <property type="evidence" value="ECO:0007669"/>
    <property type="project" value="InterPro"/>
</dbReference>
<evidence type="ECO:0000313" key="6">
    <source>
        <dbReference type="EMBL" id="XBP72988.1"/>
    </source>
</evidence>
<dbReference type="InterPro" id="IPR036390">
    <property type="entry name" value="WH_DNA-bd_sf"/>
</dbReference>
<dbReference type="PRINTS" id="PR00039">
    <property type="entry name" value="HTHLYSR"/>
</dbReference>
<dbReference type="AlphaFoldDB" id="A0AAU7M1E1"/>
<dbReference type="PANTHER" id="PTHR30118:SF15">
    <property type="entry name" value="TRANSCRIPTIONAL REGULATORY PROTEIN"/>
    <property type="match status" value="1"/>
</dbReference>
<feature type="domain" description="HTH lysR-type" evidence="5">
    <location>
        <begin position="6"/>
        <end position="63"/>
    </location>
</feature>
<organism evidence="6">
    <name type="scientific">Polaromonas hydrogenivorans</name>
    <dbReference type="NCBI Taxonomy" id="335476"/>
    <lineage>
        <taxon>Bacteria</taxon>
        <taxon>Pseudomonadati</taxon>
        <taxon>Pseudomonadota</taxon>
        <taxon>Betaproteobacteria</taxon>
        <taxon>Burkholderiales</taxon>
        <taxon>Comamonadaceae</taxon>
        <taxon>Polaromonas</taxon>
    </lineage>
</organism>
<evidence type="ECO:0000259" key="5">
    <source>
        <dbReference type="PROSITE" id="PS50931"/>
    </source>
</evidence>
<dbReference type="InterPro" id="IPR000847">
    <property type="entry name" value="LysR_HTH_N"/>
</dbReference>
<dbReference type="RefSeq" id="WP_349282873.1">
    <property type="nucleotide sequence ID" value="NZ_CBCSCU010000053.1"/>
</dbReference>
<keyword evidence="4" id="KW-0804">Transcription</keyword>
<dbReference type="InterPro" id="IPR036388">
    <property type="entry name" value="WH-like_DNA-bd_sf"/>
</dbReference>
<geneLocation type="plasmid" evidence="6">
    <name>p3</name>
</geneLocation>
<dbReference type="InterPro" id="IPR005119">
    <property type="entry name" value="LysR_subst-bd"/>
</dbReference>
<dbReference type="Gene3D" id="3.40.190.10">
    <property type="entry name" value="Periplasmic binding protein-like II"/>
    <property type="match status" value="2"/>
</dbReference>
<keyword evidence="3" id="KW-0238">DNA-binding</keyword>
<keyword evidence="6" id="KW-0614">Plasmid</keyword>
<evidence type="ECO:0000256" key="3">
    <source>
        <dbReference type="ARBA" id="ARBA00023125"/>
    </source>
</evidence>